<comment type="caution">
    <text evidence="2">The sequence shown here is derived from an EMBL/GenBank/DDBJ whole genome shotgun (WGS) entry which is preliminary data.</text>
</comment>
<sequence length="312" mass="34846">MRDYAKIGPQFWIGRTGKELRKRGPECQVVAMYLISSPHSNMLGLYYLPKMFIAHETGLSMDGACKGLLSAIEAGFCQYDDDSEMVWVPEMARYQIADALKPADKRCAGVQNEYNALPTNPFLSAFYDKYATAFCMTVKRNCDTQNVRGLQGASKPHRSQEQEQEQEQDIALSNAQEQNSPPADKSGQPSTVDNSHNPADNSCTGEQLAFDEQHLRLARTTGINSDYSDDDIGDIFDLFRCYKANANTLKTQSDWLNAWRTWCQREKVNYAKSNKKSNTGGRAARPENNTQLAMRLAREAAERIAASGSGSH</sequence>
<protein>
    <recommendedName>
        <fullName evidence="4">DNA-binding protein</fullName>
    </recommendedName>
</protein>
<gene>
    <name evidence="2" type="ORF">KQY15_03620</name>
</gene>
<accession>A0ABS6MHB5</accession>
<dbReference type="EMBL" id="JAHRID010000001">
    <property type="protein sequence ID" value="MBV2128184.1"/>
    <property type="molecule type" value="Genomic_DNA"/>
</dbReference>
<feature type="compositionally biased region" description="Polar residues" evidence="1">
    <location>
        <begin position="171"/>
        <end position="204"/>
    </location>
</feature>
<feature type="region of interest" description="Disordered" evidence="1">
    <location>
        <begin position="148"/>
        <end position="204"/>
    </location>
</feature>
<dbReference type="RefSeq" id="WP_217667269.1">
    <property type="nucleotide sequence ID" value="NZ_JAHRID010000001.1"/>
</dbReference>
<organism evidence="2 3">
    <name type="scientific">Arsukibacterium indicum</name>
    <dbReference type="NCBI Taxonomy" id="2848612"/>
    <lineage>
        <taxon>Bacteria</taxon>
        <taxon>Pseudomonadati</taxon>
        <taxon>Pseudomonadota</taxon>
        <taxon>Gammaproteobacteria</taxon>
        <taxon>Chromatiales</taxon>
        <taxon>Chromatiaceae</taxon>
        <taxon>Arsukibacterium</taxon>
    </lineage>
</organism>
<dbReference type="Proteomes" id="UP000704611">
    <property type="component" value="Unassembled WGS sequence"/>
</dbReference>
<evidence type="ECO:0000313" key="2">
    <source>
        <dbReference type="EMBL" id="MBV2128184.1"/>
    </source>
</evidence>
<evidence type="ECO:0000256" key="1">
    <source>
        <dbReference type="SAM" id="MobiDB-lite"/>
    </source>
</evidence>
<proteinExistence type="predicted"/>
<reference evidence="2 3" key="1">
    <citation type="submission" date="2021-06" db="EMBL/GenBank/DDBJ databases">
        <title>Rheinheimera indica sp. nov., isolated from deep-sea sediment.</title>
        <authorList>
            <person name="Wang Z."/>
            <person name="Zhang X.-Y."/>
        </authorList>
    </citation>
    <scope>NUCLEOTIDE SEQUENCE [LARGE SCALE GENOMIC DNA]</scope>
    <source>
        <strain evidence="2 3">SM2107</strain>
    </source>
</reference>
<evidence type="ECO:0008006" key="4">
    <source>
        <dbReference type="Google" id="ProtNLM"/>
    </source>
</evidence>
<name>A0ABS6MHB5_9GAMM</name>
<evidence type="ECO:0000313" key="3">
    <source>
        <dbReference type="Proteomes" id="UP000704611"/>
    </source>
</evidence>
<keyword evidence="3" id="KW-1185">Reference proteome</keyword>